<reference evidence="1 3" key="2">
    <citation type="journal article" date="2013" name="Nature">
        <title>Insights into bilaterian evolution from three spiralian genomes.</title>
        <authorList>
            <person name="Simakov O."/>
            <person name="Marletaz F."/>
            <person name="Cho S.J."/>
            <person name="Edsinger-Gonzales E."/>
            <person name="Havlak P."/>
            <person name="Hellsten U."/>
            <person name="Kuo D.H."/>
            <person name="Larsson T."/>
            <person name="Lv J."/>
            <person name="Arendt D."/>
            <person name="Savage R."/>
            <person name="Osoegawa K."/>
            <person name="de Jong P."/>
            <person name="Grimwood J."/>
            <person name="Chapman J.A."/>
            <person name="Shapiro H."/>
            <person name="Aerts A."/>
            <person name="Otillar R.P."/>
            <person name="Terry A.Y."/>
            <person name="Boore J.L."/>
            <person name="Grigoriev I.V."/>
            <person name="Lindberg D.R."/>
            <person name="Seaver E.C."/>
            <person name="Weisblat D.A."/>
            <person name="Putnam N.H."/>
            <person name="Rokhsar D.S."/>
        </authorList>
    </citation>
    <scope>NUCLEOTIDE SEQUENCE</scope>
</reference>
<dbReference type="EnsemblMetazoa" id="HelroT162175">
    <property type="protein sequence ID" value="HelroP162175"/>
    <property type="gene ID" value="HelroG162175"/>
</dbReference>
<gene>
    <name evidence="2" type="primary">20199467</name>
    <name evidence="1" type="ORF">HELRODRAFT_162175</name>
</gene>
<evidence type="ECO:0000313" key="1">
    <source>
        <dbReference type="EMBL" id="ESN98724.1"/>
    </source>
</evidence>
<name>T1ESB7_HELRO</name>
<evidence type="ECO:0000313" key="3">
    <source>
        <dbReference type="Proteomes" id="UP000015101"/>
    </source>
</evidence>
<dbReference type="Proteomes" id="UP000015101">
    <property type="component" value="Unassembled WGS sequence"/>
</dbReference>
<dbReference type="CTD" id="20199467"/>
<evidence type="ECO:0000313" key="2">
    <source>
        <dbReference type="EnsemblMetazoa" id="HelroP162175"/>
    </source>
</evidence>
<sequence length="297" mass="33556">MLPQQCDGPVVPIHNFNLREAAQCFTTVCNFNAEEHCHSNYDVCCPQQLALNRCCCCYDDCNCCLMVPCTCSPTMPSERLNTNHQIILNARSKLPSYADITSSLVNLDLYEDLISRSRSSLSHLQLSSCSDLPRRVADDCDIKQSLRHAIDQCSSNKKIQFNELDNLISASRFSPPKKEIKFDKCVESYDLCENPMPPRIQRNLSLVQNLLNKRVASGEECIPCRDRRSTLSQCVLKSKMYQSKLKSCAENSTNGDEVCYKITSRAGDGGASMSMRNYKTVCDDDKITFKFNENSQF</sequence>
<proteinExistence type="predicted"/>
<dbReference type="GeneID" id="20199467"/>
<dbReference type="EMBL" id="KB097143">
    <property type="protein sequence ID" value="ESN98724.1"/>
    <property type="molecule type" value="Genomic_DNA"/>
</dbReference>
<dbReference type="EMBL" id="AMQM01001048">
    <property type="status" value="NOT_ANNOTATED_CDS"/>
    <property type="molecule type" value="Genomic_DNA"/>
</dbReference>
<protein>
    <submittedName>
        <fullName evidence="1 2">Uncharacterized protein</fullName>
    </submittedName>
</protein>
<dbReference type="RefSeq" id="XP_009022706.1">
    <property type="nucleotide sequence ID" value="XM_009024458.1"/>
</dbReference>
<organism evidence="2 3">
    <name type="scientific">Helobdella robusta</name>
    <name type="common">Californian leech</name>
    <dbReference type="NCBI Taxonomy" id="6412"/>
    <lineage>
        <taxon>Eukaryota</taxon>
        <taxon>Metazoa</taxon>
        <taxon>Spiralia</taxon>
        <taxon>Lophotrochozoa</taxon>
        <taxon>Annelida</taxon>
        <taxon>Clitellata</taxon>
        <taxon>Hirudinea</taxon>
        <taxon>Rhynchobdellida</taxon>
        <taxon>Glossiphoniidae</taxon>
        <taxon>Helobdella</taxon>
    </lineage>
</organism>
<dbReference type="KEGG" id="hro:HELRODRAFT_162175"/>
<dbReference type="HOGENOM" id="CLU_937747_0_0_1"/>
<dbReference type="InParanoid" id="T1ESB7"/>
<keyword evidence="3" id="KW-1185">Reference proteome</keyword>
<accession>T1ESB7</accession>
<reference evidence="2" key="3">
    <citation type="submission" date="2015-06" db="UniProtKB">
        <authorList>
            <consortium name="EnsemblMetazoa"/>
        </authorList>
    </citation>
    <scope>IDENTIFICATION</scope>
</reference>
<dbReference type="AlphaFoldDB" id="T1ESB7"/>
<reference evidence="3" key="1">
    <citation type="submission" date="2012-12" db="EMBL/GenBank/DDBJ databases">
        <authorList>
            <person name="Hellsten U."/>
            <person name="Grimwood J."/>
            <person name="Chapman J.A."/>
            <person name="Shapiro H."/>
            <person name="Aerts A."/>
            <person name="Otillar R.P."/>
            <person name="Terry A.Y."/>
            <person name="Boore J.L."/>
            <person name="Simakov O."/>
            <person name="Marletaz F."/>
            <person name="Cho S.-J."/>
            <person name="Edsinger-Gonzales E."/>
            <person name="Havlak P."/>
            <person name="Kuo D.-H."/>
            <person name="Larsson T."/>
            <person name="Lv J."/>
            <person name="Arendt D."/>
            <person name="Savage R."/>
            <person name="Osoegawa K."/>
            <person name="de Jong P."/>
            <person name="Lindberg D.R."/>
            <person name="Seaver E.C."/>
            <person name="Weisblat D.A."/>
            <person name="Putnam N.H."/>
            <person name="Grigoriev I.V."/>
            <person name="Rokhsar D.S."/>
        </authorList>
    </citation>
    <scope>NUCLEOTIDE SEQUENCE</scope>
</reference>